<organism evidence="7">
    <name type="scientific">freshwater metagenome</name>
    <dbReference type="NCBI Taxonomy" id="449393"/>
    <lineage>
        <taxon>unclassified sequences</taxon>
        <taxon>metagenomes</taxon>
        <taxon>ecological metagenomes</taxon>
    </lineage>
</organism>
<comment type="cofactor">
    <cofactor evidence="1">
        <name>(R)-lipoate</name>
        <dbReference type="ChEBI" id="CHEBI:83088"/>
    </cofactor>
</comment>
<evidence type="ECO:0000313" key="6">
    <source>
        <dbReference type="EMBL" id="CAB4658745.1"/>
    </source>
</evidence>
<feature type="domain" description="Lipoyl-binding" evidence="4">
    <location>
        <begin position="2"/>
        <end position="77"/>
    </location>
</feature>
<evidence type="ECO:0000313" key="15">
    <source>
        <dbReference type="EMBL" id="CAB5008073.1"/>
    </source>
</evidence>
<dbReference type="InterPro" id="IPR050743">
    <property type="entry name" value="2-oxoacid_DH_E2_comp"/>
</dbReference>
<evidence type="ECO:0000313" key="14">
    <source>
        <dbReference type="EMBL" id="CAB4986141.1"/>
    </source>
</evidence>
<evidence type="ECO:0000313" key="10">
    <source>
        <dbReference type="EMBL" id="CAB4847582.1"/>
    </source>
</evidence>
<dbReference type="GO" id="GO:0005737">
    <property type="term" value="C:cytoplasm"/>
    <property type="evidence" value="ECO:0007669"/>
    <property type="project" value="TreeGrafter"/>
</dbReference>
<dbReference type="PANTHER" id="PTHR43178:SF5">
    <property type="entry name" value="LIPOAMIDE ACYLTRANSFERASE COMPONENT OF BRANCHED-CHAIN ALPHA-KETO ACID DEHYDROGENASE COMPLEX, MITOCHONDRIAL"/>
    <property type="match status" value="1"/>
</dbReference>
<evidence type="ECO:0000313" key="12">
    <source>
        <dbReference type="EMBL" id="CAB4905465.1"/>
    </source>
</evidence>
<dbReference type="EMBL" id="CAFBMI010000037">
    <property type="protein sequence ID" value="CAB4898907.1"/>
    <property type="molecule type" value="Genomic_DNA"/>
</dbReference>
<dbReference type="GO" id="GO:0016407">
    <property type="term" value="F:acetyltransferase activity"/>
    <property type="evidence" value="ECO:0007669"/>
    <property type="project" value="TreeGrafter"/>
</dbReference>
<evidence type="ECO:0000313" key="8">
    <source>
        <dbReference type="EMBL" id="CAB4772697.1"/>
    </source>
</evidence>
<evidence type="ECO:0000313" key="11">
    <source>
        <dbReference type="EMBL" id="CAB4898907.1"/>
    </source>
</evidence>
<evidence type="ECO:0000256" key="3">
    <source>
        <dbReference type="ARBA" id="ARBA00023315"/>
    </source>
</evidence>
<dbReference type="EMBL" id="CAEZUA010000117">
    <property type="protein sequence ID" value="CAB4597792.1"/>
    <property type="molecule type" value="Genomic_DNA"/>
</dbReference>
<evidence type="ECO:0000313" key="9">
    <source>
        <dbReference type="EMBL" id="CAB4798672.1"/>
    </source>
</evidence>
<proteinExistence type="predicted"/>
<name>A0A6J6P0F7_9ZZZZ</name>
<evidence type="ECO:0000313" key="17">
    <source>
        <dbReference type="EMBL" id="CAB5070416.1"/>
    </source>
</evidence>
<dbReference type="EMBL" id="CAFBOE010000015">
    <property type="protein sequence ID" value="CAB4970438.1"/>
    <property type="molecule type" value="Genomic_DNA"/>
</dbReference>
<dbReference type="EMBL" id="CAEZXT010000014">
    <property type="protein sequence ID" value="CAB4692690.1"/>
    <property type="molecule type" value="Genomic_DNA"/>
</dbReference>
<dbReference type="EMBL" id="CAFBQZ010000008">
    <property type="protein sequence ID" value="CAB5070416.1"/>
    <property type="molecule type" value="Genomic_DNA"/>
</dbReference>
<dbReference type="Pfam" id="PF00364">
    <property type="entry name" value="Biotin_lipoyl"/>
    <property type="match status" value="1"/>
</dbReference>
<sequence length="79" mass="8558">MKMTIKMPRVGDTVDEVYLVAWKIAVGDTIAAGDMIMEVETDKATVEVPSPIAGTILELLFKESDEIKTGEAIVICDSN</sequence>
<dbReference type="PROSITE" id="PS50968">
    <property type="entry name" value="BIOTINYL_LIPOYL"/>
    <property type="match status" value="1"/>
</dbReference>
<dbReference type="EMBL" id="CAFBOP010000025">
    <property type="protein sequence ID" value="CAB4986141.1"/>
    <property type="molecule type" value="Genomic_DNA"/>
</dbReference>
<dbReference type="AlphaFoldDB" id="A0A6J6P0F7"/>
<evidence type="ECO:0000313" key="7">
    <source>
        <dbReference type="EMBL" id="CAB4692690.1"/>
    </source>
</evidence>
<dbReference type="InterPro" id="IPR000089">
    <property type="entry name" value="Biotin_lipoyl"/>
</dbReference>
<dbReference type="PANTHER" id="PTHR43178">
    <property type="entry name" value="DIHYDROLIPOAMIDE ACETYLTRANSFERASE COMPONENT OF PYRUVATE DEHYDROGENASE COMPLEX"/>
    <property type="match status" value="1"/>
</dbReference>
<accession>A0A6J6P0F7</accession>
<evidence type="ECO:0000313" key="13">
    <source>
        <dbReference type="EMBL" id="CAB4970438.1"/>
    </source>
</evidence>
<dbReference type="EMBL" id="CAEZWS010000008">
    <property type="protein sequence ID" value="CAB4658745.1"/>
    <property type="molecule type" value="Genomic_DNA"/>
</dbReference>
<evidence type="ECO:0000313" key="5">
    <source>
        <dbReference type="EMBL" id="CAB4597792.1"/>
    </source>
</evidence>
<dbReference type="SUPFAM" id="SSF51230">
    <property type="entry name" value="Single hybrid motif"/>
    <property type="match status" value="1"/>
</dbReference>
<dbReference type="Gene3D" id="2.40.50.100">
    <property type="match status" value="1"/>
</dbReference>
<dbReference type="EMBL" id="CAFAAR010000017">
    <property type="protein sequence ID" value="CAB4798672.1"/>
    <property type="molecule type" value="Genomic_DNA"/>
</dbReference>
<keyword evidence="2" id="KW-0808">Transferase</keyword>
<evidence type="ECO:0000259" key="4">
    <source>
        <dbReference type="PROSITE" id="PS50968"/>
    </source>
</evidence>
<protein>
    <submittedName>
        <fullName evidence="7">Unannotated protein</fullName>
    </submittedName>
</protein>
<evidence type="ECO:0000256" key="1">
    <source>
        <dbReference type="ARBA" id="ARBA00001938"/>
    </source>
</evidence>
<dbReference type="EMBL" id="CAFBMN010000034">
    <property type="protein sequence ID" value="CAB4905465.1"/>
    <property type="molecule type" value="Genomic_DNA"/>
</dbReference>
<dbReference type="GO" id="GO:0031405">
    <property type="term" value="F:lipoic acid binding"/>
    <property type="evidence" value="ECO:0007669"/>
    <property type="project" value="TreeGrafter"/>
</dbReference>
<keyword evidence="3" id="KW-0012">Acyltransferase</keyword>
<dbReference type="EMBL" id="CAFBJH010000005">
    <property type="protein sequence ID" value="CAB4847582.1"/>
    <property type="molecule type" value="Genomic_DNA"/>
</dbReference>
<evidence type="ECO:0000313" key="16">
    <source>
        <dbReference type="EMBL" id="CAB5017581.1"/>
    </source>
</evidence>
<dbReference type="EMBL" id="CAFBPP010000022">
    <property type="protein sequence ID" value="CAB5017581.1"/>
    <property type="molecule type" value="Genomic_DNA"/>
</dbReference>
<dbReference type="EMBL" id="CAFBPG010000028">
    <property type="protein sequence ID" value="CAB5008073.1"/>
    <property type="molecule type" value="Genomic_DNA"/>
</dbReference>
<reference evidence="7" key="1">
    <citation type="submission" date="2020-05" db="EMBL/GenBank/DDBJ databases">
        <authorList>
            <person name="Chiriac C."/>
            <person name="Salcher M."/>
            <person name="Ghai R."/>
            <person name="Kavagutti S V."/>
        </authorList>
    </citation>
    <scope>NUCLEOTIDE SEQUENCE</scope>
</reference>
<dbReference type="CDD" id="cd06849">
    <property type="entry name" value="lipoyl_domain"/>
    <property type="match status" value="1"/>
</dbReference>
<dbReference type="InterPro" id="IPR011053">
    <property type="entry name" value="Single_hybrid_motif"/>
</dbReference>
<evidence type="ECO:0000256" key="2">
    <source>
        <dbReference type="ARBA" id="ARBA00022679"/>
    </source>
</evidence>
<dbReference type="EMBL" id="CAEZZZ010000006">
    <property type="protein sequence ID" value="CAB4772697.1"/>
    <property type="molecule type" value="Genomic_DNA"/>
</dbReference>
<gene>
    <name evidence="5" type="ORF">UFOPK1773_01203</name>
    <name evidence="6" type="ORF">UFOPK2288_00290</name>
    <name evidence="7" type="ORF">UFOPK2589_00368</name>
    <name evidence="8" type="ORF">UFOPK2931_00236</name>
    <name evidence="9" type="ORF">UFOPK3056_00356</name>
    <name evidence="10" type="ORF">UFOPK3287_00152</name>
    <name evidence="11" type="ORF">UFOPK3558_00575</name>
    <name evidence="12" type="ORF">UFOPK3587_00738</name>
    <name evidence="13" type="ORF">UFOPK3916_00352</name>
    <name evidence="14" type="ORF">UFOPK3984_00723</name>
    <name evidence="15" type="ORF">UFOPK4074_00482</name>
    <name evidence="16" type="ORF">UFOPK4114_00658</name>
    <name evidence="17" type="ORF">UFOPK4372_00223</name>
</gene>